<dbReference type="Pfam" id="PF26113">
    <property type="entry name" value="GH16_XgeA"/>
    <property type="match status" value="1"/>
</dbReference>
<dbReference type="Gene3D" id="2.60.120.200">
    <property type="match status" value="1"/>
</dbReference>
<keyword evidence="2" id="KW-0732">Signal</keyword>
<reference evidence="4 5" key="1">
    <citation type="journal article" date="2016" name="Mol. Biol. Evol.">
        <title>Comparative Genomics of Early-Diverging Mushroom-Forming Fungi Provides Insights into the Origins of Lignocellulose Decay Capabilities.</title>
        <authorList>
            <person name="Nagy L.G."/>
            <person name="Riley R."/>
            <person name="Tritt A."/>
            <person name="Adam C."/>
            <person name="Daum C."/>
            <person name="Floudas D."/>
            <person name="Sun H."/>
            <person name="Yadav J.S."/>
            <person name="Pangilinan J."/>
            <person name="Larsson K.H."/>
            <person name="Matsuura K."/>
            <person name="Barry K."/>
            <person name="Labutti K."/>
            <person name="Kuo R."/>
            <person name="Ohm R.A."/>
            <person name="Bhattacharya S.S."/>
            <person name="Shirouzu T."/>
            <person name="Yoshinaga Y."/>
            <person name="Martin F.M."/>
            <person name="Grigoriev I.V."/>
            <person name="Hibbett D.S."/>
        </authorList>
    </citation>
    <scope>NUCLEOTIDE SEQUENCE [LARGE SCALE GENOMIC DNA]</scope>
    <source>
        <strain evidence="4 5">HHB12029</strain>
    </source>
</reference>
<dbReference type="InterPro" id="IPR013320">
    <property type="entry name" value="ConA-like_dom_sf"/>
</dbReference>
<name>A0A165GNY7_EXIGL</name>
<dbReference type="OrthoDB" id="192832at2759"/>
<dbReference type="PANTHER" id="PTHR10963">
    <property type="entry name" value="GLYCOSYL HYDROLASE-RELATED"/>
    <property type="match status" value="1"/>
</dbReference>
<dbReference type="STRING" id="1314781.A0A165GNY7"/>
<keyword evidence="4" id="KW-0378">Hydrolase</keyword>
<gene>
    <name evidence="4" type="ORF">EXIGLDRAFT_676697</name>
</gene>
<evidence type="ECO:0000313" key="4">
    <source>
        <dbReference type="EMBL" id="KZV90795.1"/>
    </source>
</evidence>
<accession>A0A165GNY7</accession>
<proteinExistence type="predicted"/>
<evidence type="ECO:0000259" key="3">
    <source>
        <dbReference type="PROSITE" id="PS51762"/>
    </source>
</evidence>
<protein>
    <submittedName>
        <fullName evidence="4">Family 16 glycosyl hydrolase</fullName>
    </submittedName>
</protein>
<dbReference type="SUPFAM" id="SSF49899">
    <property type="entry name" value="Concanavalin A-like lectins/glucanases"/>
    <property type="match status" value="1"/>
</dbReference>
<feature type="region of interest" description="Disordered" evidence="1">
    <location>
        <begin position="23"/>
        <end position="48"/>
    </location>
</feature>
<dbReference type="AlphaFoldDB" id="A0A165GNY7"/>
<sequence length="341" mass="37170">MLTLSRFIFITAIAGAVSAKQHQKKKSCHTSSSSTPEPTDVPGSGGVQAGEYSMSENWVGDSFYDGFDFWAYPDPTHGAVQYVDKDTALANNLSYTSSNSLVLRADSSNKGGNRKSVRLHSKKKFTTHAAVFDVKHMPQGKATWPAYWTCGDNWPLQGEFDIIEGVDDSASNLVSLHTGPNCQMPKSGLDMSGSATAWDCDASSKHSQGCSVRNTASQPFGPDFNSQGGGWYATERTDSSFKVWYWARNDPNVPKDVRDNTGSASPSEWGQPTAAFMSSDSCDLSKQFGPHIFIINLTLCGDWAGGKFDGGKDACNSFVSDHPEAFKDAYWDINRLSVYEH</sequence>
<dbReference type="GO" id="GO:0004553">
    <property type="term" value="F:hydrolase activity, hydrolyzing O-glycosyl compounds"/>
    <property type="evidence" value="ECO:0007669"/>
    <property type="project" value="InterPro"/>
</dbReference>
<feature type="chain" id="PRO_5007858286" evidence="2">
    <location>
        <begin position="20"/>
        <end position="341"/>
    </location>
</feature>
<keyword evidence="5" id="KW-1185">Reference proteome</keyword>
<dbReference type="CDD" id="cd02181">
    <property type="entry name" value="GH16_fungal_Lam16A_glucanase"/>
    <property type="match status" value="1"/>
</dbReference>
<dbReference type="Proteomes" id="UP000077266">
    <property type="component" value="Unassembled WGS sequence"/>
</dbReference>
<dbReference type="InParanoid" id="A0A165GNY7"/>
<evidence type="ECO:0000313" key="5">
    <source>
        <dbReference type="Proteomes" id="UP000077266"/>
    </source>
</evidence>
<feature type="signal peptide" evidence="2">
    <location>
        <begin position="1"/>
        <end position="19"/>
    </location>
</feature>
<evidence type="ECO:0000256" key="1">
    <source>
        <dbReference type="SAM" id="MobiDB-lite"/>
    </source>
</evidence>
<dbReference type="PROSITE" id="PS51762">
    <property type="entry name" value="GH16_2"/>
    <property type="match status" value="1"/>
</dbReference>
<feature type="domain" description="GH16" evidence="3">
    <location>
        <begin position="30"/>
        <end position="312"/>
    </location>
</feature>
<organism evidence="4 5">
    <name type="scientific">Exidia glandulosa HHB12029</name>
    <dbReference type="NCBI Taxonomy" id="1314781"/>
    <lineage>
        <taxon>Eukaryota</taxon>
        <taxon>Fungi</taxon>
        <taxon>Dikarya</taxon>
        <taxon>Basidiomycota</taxon>
        <taxon>Agaricomycotina</taxon>
        <taxon>Agaricomycetes</taxon>
        <taxon>Auriculariales</taxon>
        <taxon>Exidiaceae</taxon>
        <taxon>Exidia</taxon>
    </lineage>
</organism>
<dbReference type="GO" id="GO:0009251">
    <property type="term" value="P:glucan catabolic process"/>
    <property type="evidence" value="ECO:0007669"/>
    <property type="project" value="TreeGrafter"/>
</dbReference>
<dbReference type="PANTHER" id="PTHR10963:SF24">
    <property type="entry name" value="GLYCOSIDASE C21B10.07-RELATED"/>
    <property type="match status" value="1"/>
</dbReference>
<dbReference type="InterPro" id="IPR000757">
    <property type="entry name" value="Beta-glucanase-like"/>
</dbReference>
<dbReference type="InterPro" id="IPR050546">
    <property type="entry name" value="Glycosyl_Hydrlase_16"/>
</dbReference>
<evidence type="ECO:0000256" key="2">
    <source>
        <dbReference type="SAM" id="SignalP"/>
    </source>
</evidence>
<dbReference type="EMBL" id="KV426040">
    <property type="protein sequence ID" value="KZV90795.1"/>
    <property type="molecule type" value="Genomic_DNA"/>
</dbReference>